<evidence type="ECO:0000259" key="2">
    <source>
        <dbReference type="Pfam" id="PF01575"/>
    </source>
</evidence>
<accession>A0A917SYS4</accession>
<name>A0A917SYS4_9ACTN</name>
<keyword evidence="4" id="KW-1185">Reference proteome</keyword>
<dbReference type="SUPFAM" id="SSF54637">
    <property type="entry name" value="Thioesterase/thiol ester dehydrase-isomerase"/>
    <property type="match status" value="1"/>
</dbReference>
<dbReference type="Pfam" id="PF01575">
    <property type="entry name" value="MaoC_dehydratas"/>
    <property type="match status" value="1"/>
</dbReference>
<dbReference type="EMBL" id="BMNA01000004">
    <property type="protein sequence ID" value="GGM01736.1"/>
    <property type="molecule type" value="Genomic_DNA"/>
</dbReference>
<evidence type="ECO:0000256" key="1">
    <source>
        <dbReference type="ARBA" id="ARBA00005254"/>
    </source>
</evidence>
<reference evidence="3" key="1">
    <citation type="journal article" date="2014" name="Int. J. Syst. Evol. Microbiol.">
        <title>Complete genome sequence of Corynebacterium casei LMG S-19264T (=DSM 44701T), isolated from a smear-ripened cheese.</title>
        <authorList>
            <consortium name="US DOE Joint Genome Institute (JGI-PGF)"/>
            <person name="Walter F."/>
            <person name="Albersmeier A."/>
            <person name="Kalinowski J."/>
            <person name="Ruckert C."/>
        </authorList>
    </citation>
    <scope>NUCLEOTIDE SEQUENCE</scope>
    <source>
        <strain evidence="3">CGMCC 4.7308</strain>
    </source>
</reference>
<dbReference type="RefSeq" id="WP_188941610.1">
    <property type="nucleotide sequence ID" value="NZ_BMNA01000004.1"/>
</dbReference>
<dbReference type="Proteomes" id="UP000655208">
    <property type="component" value="Unassembled WGS sequence"/>
</dbReference>
<protein>
    <submittedName>
        <fullName evidence="3">Enoyl-CoA hydratase</fullName>
    </submittedName>
</protein>
<gene>
    <name evidence="3" type="ORF">GCM10011594_22270</name>
</gene>
<proteinExistence type="inferred from homology"/>
<dbReference type="CDD" id="cd03454">
    <property type="entry name" value="YdeM"/>
    <property type="match status" value="1"/>
</dbReference>
<feature type="domain" description="MaoC-like" evidence="2">
    <location>
        <begin position="12"/>
        <end position="106"/>
    </location>
</feature>
<sequence>MTRFAFEDFSAGQHIDMGTVVVDRDEMLEFNRRFDPQPFHVDEVAARESLLGGLCASGWYTCSLFMRAYVDTVLADSTSQGSPGGRELRWLAPVFPGDELHFATDILATRVSSSRPGLGLVEITGTASRAGSPVLTLTFTGFFGTRSPSSR</sequence>
<dbReference type="AlphaFoldDB" id="A0A917SYS4"/>
<comment type="similarity">
    <text evidence="1">Belongs to the enoyl-CoA hydratase/isomerase family.</text>
</comment>
<dbReference type="InterPro" id="IPR002539">
    <property type="entry name" value="MaoC-like_dom"/>
</dbReference>
<evidence type="ECO:0000313" key="4">
    <source>
        <dbReference type="Proteomes" id="UP000655208"/>
    </source>
</evidence>
<dbReference type="InterPro" id="IPR029069">
    <property type="entry name" value="HotDog_dom_sf"/>
</dbReference>
<comment type="caution">
    <text evidence="3">The sequence shown here is derived from an EMBL/GenBank/DDBJ whole genome shotgun (WGS) entry which is preliminary data.</text>
</comment>
<reference evidence="3" key="2">
    <citation type="submission" date="2020-09" db="EMBL/GenBank/DDBJ databases">
        <authorList>
            <person name="Sun Q."/>
            <person name="Zhou Y."/>
        </authorList>
    </citation>
    <scope>NUCLEOTIDE SEQUENCE</scope>
    <source>
        <strain evidence="3">CGMCC 4.7308</strain>
    </source>
</reference>
<dbReference type="Gene3D" id="3.10.129.10">
    <property type="entry name" value="Hotdog Thioesterase"/>
    <property type="match status" value="1"/>
</dbReference>
<evidence type="ECO:0000313" key="3">
    <source>
        <dbReference type="EMBL" id="GGM01736.1"/>
    </source>
</evidence>
<organism evidence="3 4">
    <name type="scientific">Nakamurella endophytica</name>
    <dbReference type="NCBI Taxonomy" id="1748367"/>
    <lineage>
        <taxon>Bacteria</taxon>
        <taxon>Bacillati</taxon>
        <taxon>Actinomycetota</taxon>
        <taxon>Actinomycetes</taxon>
        <taxon>Nakamurellales</taxon>
        <taxon>Nakamurellaceae</taxon>
        <taxon>Nakamurella</taxon>
    </lineage>
</organism>